<dbReference type="Gene3D" id="3.20.20.150">
    <property type="entry name" value="Divalent-metal-dependent TIM barrel enzymes"/>
    <property type="match status" value="1"/>
</dbReference>
<dbReference type="Pfam" id="PF01261">
    <property type="entry name" value="AP_endonuc_2"/>
    <property type="match status" value="1"/>
</dbReference>
<evidence type="ECO:0000313" key="2">
    <source>
        <dbReference type="EMBL" id="QSZ28092.1"/>
    </source>
</evidence>
<protein>
    <submittedName>
        <fullName evidence="2">Sugar phosphate isomerase/epimerase</fullName>
    </submittedName>
</protein>
<dbReference type="KEGG" id="aaut:ACETAC_04365"/>
<evidence type="ECO:0000313" key="3">
    <source>
        <dbReference type="Proteomes" id="UP000671913"/>
    </source>
</evidence>
<keyword evidence="3" id="KW-1185">Reference proteome</keyword>
<dbReference type="SUPFAM" id="SSF51658">
    <property type="entry name" value="Xylose isomerase-like"/>
    <property type="match status" value="1"/>
</dbReference>
<reference evidence="2" key="1">
    <citation type="submission" date="2020-08" db="EMBL/GenBank/DDBJ databases">
        <title>Genomic insights into the carbon and energy metabolism of the first obligate autotrophic acetogenic bacterium Aceticella autotrophica gen. nov., sp. nov.</title>
        <authorList>
            <person name="Toshchakov S.V."/>
            <person name="Elcheninov A.G."/>
            <person name="Kublanov I.V."/>
            <person name="Frolov E.N."/>
            <person name="Lebedinsky A.V."/>
        </authorList>
    </citation>
    <scope>NUCLEOTIDE SEQUENCE</scope>
    <source>
        <strain evidence="2">3443-3Ac</strain>
    </source>
</reference>
<name>A0A975GBE6_9THEO</name>
<accession>A0A975GBE6</accession>
<proteinExistence type="predicted"/>
<gene>
    <name evidence="2" type="ORF">ACETAC_04365</name>
</gene>
<dbReference type="RefSeq" id="WP_284680830.1">
    <property type="nucleotide sequence ID" value="NZ_CP060096.1"/>
</dbReference>
<dbReference type="PANTHER" id="PTHR12110:SF21">
    <property type="entry name" value="XYLOSE ISOMERASE-LIKE TIM BARREL DOMAIN-CONTAINING PROTEIN"/>
    <property type="match status" value="1"/>
</dbReference>
<dbReference type="InterPro" id="IPR036237">
    <property type="entry name" value="Xyl_isomerase-like_sf"/>
</dbReference>
<keyword evidence="2" id="KW-0413">Isomerase</keyword>
<dbReference type="EMBL" id="CP060096">
    <property type="protein sequence ID" value="QSZ28092.1"/>
    <property type="molecule type" value="Genomic_DNA"/>
</dbReference>
<sequence length="269" mass="31407">MDVGISTASFYPEYLTEETIPFIGEMGINTIEVFLESYSEYGLDYCKRMKDTLDKYNIIPYSVHALGSQFEPQLFAATERQRNDAKKLYEKVLKAANILGAKVYVFHGPPINKNKLPVLDFEKIGKITSELSDMAGQYDIRFSWENVFWCWFSFPEFAKNLVQASNSKNLYFTFDIKQAMKSRKDPMDFLKAMGNKITNVHLCDFDDRGKLYLPGEGSFDFKVLKYNLDIIGYKGPVIMEVYRFNYNHYKEMLNSIKFLKNIFEKEMDM</sequence>
<organism evidence="2 3">
    <name type="scientific">Aceticella autotrophica</name>
    <dbReference type="NCBI Taxonomy" id="2755338"/>
    <lineage>
        <taxon>Bacteria</taxon>
        <taxon>Bacillati</taxon>
        <taxon>Bacillota</taxon>
        <taxon>Clostridia</taxon>
        <taxon>Thermoanaerobacterales</taxon>
        <taxon>Thermoanaerobacteraceae</taxon>
        <taxon>Aceticella</taxon>
    </lineage>
</organism>
<dbReference type="InterPro" id="IPR050312">
    <property type="entry name" value="IolE/XylAMocC-like"/>
</dbReference>
<feature type="domain" description="Xylose isomerase-like TIM barrel" evidence="1">
    <location>
        <begin position="25"/>
        <end position="261"/>
    </location>
</feature>
<dbReference type="InterPro" id="IPR013022">
    <property type="entry name" value="Xyl_isomerase-like_TIM-brl"/>
</dbReference>
<dbReference type="Proteomes" id="UP000671913">
    <property type="component" value="Chromosome"/>
</dbReference>
<dbReference type="PANTHER" id="PTHR12110">
    <property type="entry name" value="HYDROXYPYRUVATE ISOMERASE"/>
    <property type="match status" value="1"/>
</dbReference>
<evidence type="ECO:0000259" key="1">
    <source>
        <dbReference type="Pfam" id="PF01261"/>
    </source>
</evidence>
<dbReference type="AlphaFoldDB" id="A0A975GBE6"/>
<dbReference type="GO" id="GO:0016853">
    <property type="term" value="F:isomerase activity"/>
    <property type="evidence" value="ECO:0007669"/>
    <property type="project" value="UniProtKB-KW"/>
</dbReference>